<proteinExistence type="predicted"/>
<dbReference type="Pfam" id="PF01636">
    <property type="entry name" value="APH"/>
    <property type="match status" value="1"/>
</dbReference>
<dbReference type="OrthoDB" id="9771902at2"/>
<dbReference type="PATRIC" id="fig|36849.3.peg.1728"/>
<dbReference type="InterPro" id="IPR014255">
    <property type="entry name" value="Spore_coat_CotS"/>
</dbReference>
<sequence>MQEHRTADIRDYLSLKYDININFITPVKNVLRINTESGDKCLKRVKYGKGHFLFILSAMNHLLEQGFESIIPFIPTNKGELFIEYEGYYYFLTDWIKSRECNYQNPVELRLAAVTLSKLHNASLDYKPVKNAEPRIYWGKWVEKFMARMDEMLSFRKIITAKPNHTYFDKMYLEYFDYFYSQGASAIEHLKKSKYLELSKKESMKKGFCHHDYAHHNVLITDDLKAFIIDFDYCICDTRIHDLSSLIIRNMKHGNWNIERAQYIIDCYSRYGYLEEEEIPVINAFMEFPQDFWQVGLQYYVEKQRWEENNFNKRLDNVITDKIERQQFLDEFKDSIEI</sequence>
<protein>
    <submittedName>
        <fullName evidence="2">Spore coat protein I</fullName>
    </submittedName>
</protein>
<dbReference type="Proteomes" id="UP000050326">
    <property type="component" value="Unassembled WGS sequence"/>
</dbReference>
<reference evidence="2 3" key="1">
    <citation type="submission" date="2015-09" db="EMBL/GenBank/DDBJ databases">
        <title>Genome sequence of Oxobacter pfennigii DSM 3222.</title>
        <authorList>
            <person name="Poehlein A."/>
            <person name="Bengelsdorf F.R."/>
            <person name="Schiel-Bengelsdorf B."/>
            <person name="Duerre P."/>
            <person name="Daniel R."/>
        </authorList>
    </citation>
    <scope>NUCLEOTIDE SEQUENCE [LARGE SCALE GENOMIC DNA]</scope>
    <source>
        <strain evidence="2 3">DSM 3222</strain>
    </source>
</reference>
<comment type="caution">
    <text evidence="2">The sequence shown here is derived from an EMBL/GenBank/DDBJ whole genome shotgun (WGS) entry which is preliminary data.</text>
</comment>
<evidence type="ECO:0000313" key="3">
    <source>
        <dbReference type="Proteomes" id="UP000050326"/>
    </source>
</evidence>
<keyword evidence="2" id="KW-0167">Capsid protein</keyword>
<dbReference type="Gene3D" id="3.30.200.20">
    <property type="entry name" value="Phosphorylase Kinase, domain 1"/>
    <property type="match status" value="1"/>
</dbReference>
<dbReference type="AlphaFoldDB" id="A0A0P8YXR5"/>
<dbReference type="GO" id="GO:0042601">
    <property type="term" value="C:endospore-forming forespore"/>
    <property type="evidence" value="ECO:0007669"/>
    <property type="project" value="TreeGrafter"/>
</dbReference>
<gene>
    <name evidence="2" type="primary">cotI_1</name>
    <name evidence="2" type="ORF">OXPF_16370</name>
</gene>
<dbReference type="NCBIfam" id="TIGR02906">
    <property type="entry name" value="spore_CotS"/>
    <property type="match status" value="1"/>
</dbReference>
<dbReference type="EMBL" id="LKET01000029">
    <property type="protein sequence ID" value="KPU44554.1"/>
    <property type="molecule type" value="Genomic_DNA"/>
</dbReference>
<feature type="domain" description="Aminoglycoside phosphotransferase" evidence="1">
    <location>
        <begin position="85"/>
        <end position="253"/>
    </location>
</feature>
<keyword evidence="2" id="KW-0946">Virion</keyword>
<dbReference type="InterPro" id="IPR047175">
    <property type="entry name" value="CotS-like"/>
</dbReference>
<dbReference type="RefSeq" id="WP_054874705.1">
    <property type="nucleotide sequence ID" value="NZ_LKET01000029.1"/>
</dbReference>
<dbReference type="SUPFAM" id="SSF56112">
    <property type="entry name" value="Protein kinase-like (PK-like)"/>
    <property type="match status" value="1"/>
</dbReference>
<organism evidence="2 3">
    <name type="scientific">Oxobacter pfennigii</name>
    <dbReference type="NCBI Taxonomy" id="36849"/>
    <lineage>
        <taxon>Bacteria</taxon>
        <taxon>Bacillati</taxon>
        <taxon>Bacillota</taxon>
        <taxon>Clostridia</taxon>
        <taxon>Eubacteriales</taxon>
        <taxon>Clostridiaceae</taxon>
        <taxon>Oxobacter</taxon>
    </lineage>
</organism>
<evidence type="ECO:0000259" key="1">
    <source>
        <dbReference type="Pfam" id="PF01636"/>
    </source>
</evidence>
<evidence type="ECO:0000313" key="2">
    <source>
        <dbReference type="EMBL" id="KPU44554.1"/>
    </source>
</evidence>
<keyword evidence="3" id="KW-1185">Reference proteome</keyword>
<dbReference type="InterPro" id="IPR002575">
    <property type="entry name" value="Aminoglycoside_PTrfase"/>
</dbReference>
<dbReference type="Gene3D" id="3.90.1200.10">
    <property type="match status" value="1"/>
</dbReference>
<dbReference type="PANTHER" id="PTHR39179:SF1">
    <property type="entry name" value="SPORE COAT PROTEIN I"/>
    <property type="match status" value="1"/>
</dbReference>
<dbReference type="STRING" id="36849.OXPF_16370"/>
<dbReference type="InterPro" id="IPR011009">
    <property type="entry name" value="Kinase-like_dom_sf"/>
</dbReference>
<accession>A0A0P8YXR5</accession>
<dbReference type="PANTHER" id="PTHR39179">
    <property type="entry name" value="SPORE COAT PROTEIN I"/>
    <property type="match status" value="1"/>
</dbReference>
<name>A0A0P8YXR5_9CLOT</name>